<evidence type="ECO:0000256" key="1">
    <source>
        <dbReference type="SAM" id="Phobius"/>
    </source>
</evidence>
<dbReference type="EMBL" id="BARS01002757">
    <property type="protein sequence ID" value="GAF72341.1"/>
    <property type="molecule type" value="Genomic_DNA"/>
</dbReference>
<sequence length="46" mass="5367">GINMIGSLEFLLFIVVSILVYLIATYILDRQTLLSIKEISLIWRRK</sequence>
<comment type="caution">
    <text evidence="2">The sequence shown here is derived from an EMBL/GenBank/DDBJ whole genome shotgun (WGS) entry which is preliminary data.</text>
</comment>
<evidence type="ECO:0000313" key="2">
    <source>
        <dbReference type="EMBL" id="GAF72341.1"/>
    </source>
</evidence>
<feature type="non-terminal residue" evidence="2">
    <location>
        <position position="1"/>
    </location>
</feature>
<reference evidence="2" key="1">
    <citation type="journal article" date="2014" name="Front. Microbiol.">
        <title>High frequency of phylogenetically diverse reductive dehalogenase-homologous genes in deep subseafloor sedimentary metagenomes.</title>
        <authorList>
            <person name="Kawai M."/>
            <person name="Futagami T."/>
            <person name="Toyoda A."/>
            <person name="Takaki Y."/>
            <person name="Nishi S."/>
            <person name="Hori S."/>
            <person name="Arai W."/>
            <person name="Tsubouchi T."/>
            <person name="Morono Y."/>
            <person name="Uchiyama I."/>
            <person name="Ito T."/>
            <person name="Fujiyama A."/>
            <person name="Inagaki F."/>
            <person name="Takami H."/>
        </authorList>
    </citation>
    <scope>NUCLEOTIDE SEQUENCE</scope>
    <source>
        <strain evidence="2">Expedition CK06-06</strain>
    </source>
</reference>
<feature type="transmembrane region" description="Helical" evidence="1">
    <location>
        <begin position="6"/>
        <end position="28"/>
    </location>
</feature>
<keyword evidence="1" id="KW-1133">Transmembrane helix</keyword>
<keyword evidence="1" id="KW-0472">Membrane</keyword>
<dbReference type="AlphaFoldDB" id="X0SAZ0"/>
<proteinExistence type="predicted"/>
<accession>X0SAZ0</accession>
<name>X0SAZ0_9ZZZZ</name>
<organism evidence="2">
    <name type="scientific">marine sediment metagenome</name>
    <dbReference type="NCBI Taxonomy" id="412755"/>
    <lineage>
        <taxon>unclassified sequences</taxon>
        <taxon>metagenomes</taxon>
        <taxon>ecological metagenomes</taxon>
    </lineage>
</organism>
<keyword evidence="1" id="KW-0812">Transmembrane</keyword>
<protein>
    <submittedName>
        <fullName evidence="2">Uncharacterized protein</fullName>
    </submittedName>
</protein>
<gene>
    <name evidence="2" type="ORF">S01H1_05288</name>
</gene>